<protein>
    <recommendedName>
        <fullName evidence="5">V-type proton ATPase subunit G</fullName>
    </recommendedName>
</protein>
<evidence type="ECO:0000256" key="4">
    <source>
        <dbReference type="ARBA" id="ARBA00023065"/>
    </source>
</evidence>
<comment type="similarity">
    <text evidence="1 5">Belongs to the V-ATPase G subunit family.</text>
</comment>
<feature type="compositionally biased region" description="Polar residues" evidence="6">
    <location>
        <begin position="71"/>
        <end position="81"/>
    </location>
</feature>
<dbReference type="PANTHER" id="PTHR12713">
    <property type="entry name" value="VACUOLAR ATP SYNTHASE SUBUNIT G"/>
    <property type="match status" value="1"/>
</dbReference>
<dbReference type="EMBL" id="JAAAHW010006409">
    <property type="protein sequence ID" value="KAF9961584.1"/>
    <property type="molecule type" value="Genomic_DNA"/>
</dbReference>
<dbReference type="GO" id="GO:0046961">
    <property type="term" value="F:proton-transporting ATPase activity, rotational mechanism"/>
    <property type="evidence" value="ECO:0007669"/>
    <property type="project" value="InterPro"/>
</dbReference>
<evidence type="ECO:0000313" key="8">
    <source>
        <dbReference type="Proteomes" id="UP000749646"/>
    </source>
</evidence>
<keyword evidence="4 5" id="KW-0406">Ion transport</keyword>
<dbReference type="FunFam" id="1.20.5.620:FF:000004">
    <property type="entry name" value="V-type proton ATPase subunit G"/>
    <property type="match status" value="1"/>
</dbReference>
<dbReference type="OrthoDB" id="250802at2759"/>
<evidence type="ECO:0000313" key="7">
    <source>
        <dbReference type="EMBL" id="KAF9961584.1"/>
    </source>
</evidence>
<dbReference type="NCBIfam" id="TIGR01147">
    <property type="entry name" value="V_ATP_synt_G"/>
    <property type="match status" value="1"/>
</dbReference>
<dbReference type="Pfam" id="PF03179">
    <property type="entry name" value="V-ATPase_G"/>
    <property type="match status" value="1"/>
</dbReference>
<sequence length="127" mass="14402">MITNNTYLTAASNSEGIQKLLEAEKDASKIVQKARTYRVQRLKDARTEAAKDIDELKAAKNKEFEAFEQQHAGSSDQTSQRVEAETTQKRAEIEDAFAKNREAVLQKLLETVYTVEPKIHRNARIGH</sequence>
<comment type="subunit">
    <text evidence="5">V-ATPase is a heteromultimeric enzyme made up of two complexes: the ATP-hydrolytic V1 complex and the proton translocation V0 complex.</text>
</comment>
<accession>A0A9P6M1T3</accession>
<name>A0A9P6M1T3_9FUNG</name>
<keyword evidence="3 5" id="KW-0375">Hydrogen ion transport</keyword>
<dbReference type="GO" id="GO:0000221">
    <property type="term" value="C:vacuolar proton-transporting V-type ATPase, V1 domain"/>
    <property type="evidence" value="ECO:0007669"/>
    <property type="project" value="TreeGrafter"/>
</dbReference>
<proteinExistence type="inferred from homology"/>
<evidence type="ECO:0000256" key="1">
    <source>
        <dbReference type="ARBA" id="ARBA00010066"/>
    </source>
</evidence>
<keyword evidence="2 5" id="KW-0813">Transport</keyword>
<dbReference type="GO" id="GO:0016887">
    <property type="term" value="F:ATP hydrolysis activity"/>
    <property type="evidence" value="ECO:0007669"/>
    <property type="project" value="TreeGrafter"/>
</dbReference>
<organism evidence="7 8">
    <name type="scientific">Modicella reniformis</name>
    <dbReference type="NCBI Taxonomy" id="1440133"/>
    <lineage>
        <taxon>Eukaryota</taxon>
        <taxon>Fungi</taxon>
        <taxon>Fungi incertae sedis</taxon>
        <taxon>Mucoromycota</taxon>
        <taxon>Mortierellomycotina</taxon>
        <taxon>Mortierellomycetes</taxon>
        <taxon>Mortierellales</taxon>
        <taxon>Mortierellaceae</taxon>
        <taxon>Modicella</taxon>
    </lineage>
</organism>
<feature type="region of interest" description="Disordered" evidence="6">
    <location>
        <begin position="67"/>
        <end position="88"/>
    </location>
</feature>
<dbReference type="AlphaFoldDB" id="A0A9P6M1T3"/>
<dbReference type="Gene3D" id="1.20.5.2950">
    <property type="match status" value="1"/>
</dbReference>
<comment type="function">
    <text evidence="5">Subunit of the V1 complex of vacuolar(H+)-ATPase (V-ATPase), a multisubunit enzyme composed of a peripheral complex (V1) that hydrolyzes ATP and a membrane integral complex (V0) that translocates protons. V-ATPase is responsible for acidifying and maintaining the pH of intracellular compartments and in some cell types, is targeted to the plasma membrane, where it is responsible for acidifying the extracellular environment.</text>
</comment>
<evidence type="ECO:0000256" key="5">
    <source>
        <dbReference type="RuleBase" id="RU364019"/>
    </source>
</evidence>
<evidence type="ECO:0000256" key="3">
    <source>
        <dbReference type="ARBA" id="ARBA00022781"/>
    </source>
</evidence>
<reference evidence="7" key="1">
    <citation type="journal article" date="2020" name="Fungal Divers.">
        <title>Resolving the Mortierellaceae phylogeny through synthesis of multi-gene phylogenetics and phylogenomics.</title>
        <authorList>
            <person name="Vandepol N."/>
            <person name="Liber J."/>
            <person name="Desiro A."/>
            <person name="Na H."/>
            <person name="Kennedy M."/>
            <person name="Barry K."/>
            <person name="Grigoriev I.V."/>
            <person name="Miller A.N."/>
            <person name="O'Donnell K."/>
            <person name="Stajich J.E."/>
            <person name="Bonito G."/>
        </authorList>
    </citation>
    <scope>NUCLEOTIDE SEQUENCE</scope>
    <source>
        <strain evidence="7">MES-2147</strain>
    </source>
</reference>
<dbReference type="Proteomes" id="UP000749646">
    <property type="component" value="Unassembled WGS sequence"/>
</dbReference>
<evidence type="ECO:0000256" key="6">
    <source>
        <dbReference type="SAM" id="MobiDB-lite"/>
    </source>
</evidence>
<keyword evidence="8" id="KW-1185">Reference proteome</keyword>
<dbReference type="PANTHER" id="PTHR12713:SF11">
    <property type="entry name" value="V-TYPE PROTON ATPASE SUBUNIT G"/>
    <property type="match status" value="1"/>
</dbReference>
<gene>
    <name evidence="7" type="primary">VMA10</name>
    <name evidence="7" type="ORF">BGZ65_010477</name>
</gene>
<dbReference type="InterPro" id="IPR005124">
    <property type="entry name" value="V-ATPase_G"/>
</dbReference>
<evidence type="ECO:0000256" key="2">
    <source>
        <dbReference type="ARBA" id="ARBA00022448"/>
    </source>
</evidence>
<comment type="caution">
    <text evidence="7">The sequence shown here is derived from an EMBL/GenBank/DDBJ whole genome shotgun (WGS) entry which is preliminary data.</text>
</comment>
<dbReference type="FunFam" id="1.20.5.2950:FF:000001">
    <property type="entry name" value="V-type proton ATPase subunit G"/>
    <property type="match status" value="1"/>
</dbReference>